<dbReference type="RefSeq" id="WP_208569611.1">
    <property type="nucleotide sequence ID" value="NZ_JAGFWR010000020.1"/>
</dbReference>
<evidence type="ECO:0000256" key="1">
    <source>
        <dbReference type="SAM" id="MobiDB-lite"/>
    </source>
</evidence>
<dbReference type="EMBL" id="JAGFWR010000020">
    <property type="protein sequence ID" value="MBO4164063.1"/>
    <property type="molecule type" value="Genomic_DNA"/>
</dbReference>
<protein>
    <recommendedName>
        <fullName evidence="2">Rho termination factor-like N-terminal domain-containing protein</fullName>
    </recommendedName>
</protein>
<gene>
    <name evidence="3" type="ORF">JQN83_25045</name>
</gene>
<evidence type="ECO:0000313" key="4">
    <source>
        <dbReference type="Proteomes" id="UP000671399"/>
    </source>
</evidence>
<dbReference type="Pfam" id="PF07498">
    <property type="entry name" value="Rho_N"/>
    <property type="match status" value="1"/>
</dbReference>
<name>A0ABS3VEJ9_9ACTN</name>
<evidence type="ECO:0000259" key="2">
    <source>
        <dbReference type="Pfam" id="PF07498"/>
    </source>
</evidence>
<comment type="caution">
    <text evidence="3">The sequence shown here is derived from an EMBL/GenBank/DDBJ whole genome shotgun (WGS) entry which is preliminary data.</text>
</comment>
<organism evidence="3 4">
    <name type="scientific">Micromonospora antibiotica</name>
    <dbReference type="NCBI Taxonomy" id="2807623"/>
    <lineage>
        <taxon>Bacteria</taxon>
        <taxon>Bacillati</taxon>
        <taxon>Actinomycetota</taxon>
        <taxon>Actinomycetes</taxon>
        <taxon>Micromonosporales</taxon>
        <taxon>Micromonosporaceae</taxon>
        <taxon>Micromonospora</taxon>
    </lineage>
</organism>
<accession>A0ABS3VEJ9</accession>
<feature type="compositionally biased region" description="Low complexity" evidence="1">
    <location>
        <begin position="45"/>
        <end position="57"/>
    </location>
</feature>
<keyword evidence="4" id="KW-1185">Reference proteome</keyword>
<feature type="region of interest" description="Disordered" evidence="1">
    <location>
        <begin position="45"/>
        <end position="81"/>
    </location>
</feature>
<reference evidence="3 4" key="1">
    <citation type="submission" date="2021-03" db="EMBL/GenBank/DDBJ databases">
        <authorList>
            <person name="Lee D.-H."/>
        </authorList>
    </citation>
    <scope>NUCLEOTIDE SEQUENCE [LARGE SCALE GENOMIC DNA]</scope>
    <source>
        <strain evidence="3 4">MMS20-R2-23</strain>
    </source>
</reference>
<feature type="compositionally biased region" description="Pro residues" evidence="1">
    <location>
        <begin position="64"/>
        <end position="76"/>
    </location>
</feature>
<sequence length="152" mass="15183">MTGTPPGGDLAAGVLARVGELLAGLSAADVAALTQGRARLAVVPVTPAGDPVAPADGPSDRPAAPTPLSPTAPVQPAPSGVDLDAASAALDAMARRGDGTAYLTPWAIRDLRALAARLGLRGVGGLRKAELVERLVERTIGFRVASAAVRAR</sequence>
<evidence type="ECO:0000313" key="3">
    <source>
        <dbReference type="EMBL" id="MBO4164063.1"/>
    </source>
</evidence>
<feature type="domain" description="Rho termination factor-like N-terminal" evidence="2">
    <location>
        <begin position="108"/>
        <end position="137"/>
    </location>
</feature>
<dbReference type="Proteomes" id="UP000671399">
    <property type="component" value="Unassembled WGS sequence"/>
</dbReference>
<dbReference type="InterPro" id="IPR011112">
    <property type="entry name" value="Rho-like_N"/>
</dbReference>
<proteinExistence type="predicted"/>